<keyword evidence="7" id="KW-1185">Reference proteome</keyword>
<dbReference type="PANTHER" id="PTHR23169">
    <property type="entry name" value="ENVOPLAKIN"/>
    <property type="match status" value="1"/>
</dbReference>
<reference evidence="6" key="2">
    <citation type="submission" date="2025-09" db="UniProtKB">
        <authorList>
            <consortium name="Ensembl"/>
        </authorList>
    </citation>
    <scope>IDENTIFICATION</scope>
</reference>
<feature type="region of interest" description="Disordered" evidence="4">
    <location>
        <begin position="744"/>
        <end position="849"/>
    </location>
</feature>
<dbReference type="InterPro" id="IPR043197">
    <property type="entry name" value="Plakin"/>
</dbReference>
<feature type="coiled-coil region" evidence="3">
    <location>
        <begin position="1470"/>
        <end position="1500"/>
    </location>
</feature>
<feature type="compositionally biased region" description="Low complexity" evidence="4">
    <location>
        <begin position="770"/>
        <end position="780"/>
    </location>
</feature>
<dbReference type="GO" id="GO:0042060">
    <property type="term" value="P:wound healing"/>
    <property type="evidence" value="ECO:0007669"/>
    <property type="project" value="TreeGrafter"/>
</dbReference>
<feature type="compositionally biased region" description="Basic and acidic residues" evidence="4">
    <location>
        <begin position="975"/>
        <end position="984"/>
    </location>
</feature>
<feature type="compositionally biased region" description="Polar residues" evidence="4">
    <location>
        <begin position="397"/>
        <end position="408"/>
    </location>
</feature>
<evidence type="ECO:0000256" key="3">
    <source>
        <dbReference type="SAM" id="Coils"/>
    </source>
</evidence>
<dbReference type="Gene3D" id="2.30.30.40">
    <property type="entry name" value="SH3 Domains"/>
    <property type="match status" value="1"/>
</dbReference>
<feature type="compositionally biased region" description="Basic and acidic residues" evidence="4">
    <location>
        <begin position="11"/>
        <end position="29"/>
    </location>
</feature>
<dbReference type="GO" id="GO:0016020">
    <property type="term" value="C:membrane"/>
    <property type="evidence" value="ECO:0007669"/>
    <property type="project" value="TreeGrafter"/>
</dbReference>
<dbReference type="SMART" id="SM00033">
    <property type="entry name" value="CH"/>
    <property type="match status" value="1"/>
</dbReference>
<feature type="region of interest" description="Disordered" evidence="4">
    <location>
        <begin position="387"/>
        <end position="429"/>
    </location>
</feature>
<dbReference type="Ensembl" id="ENSEBUT00000027458.1">
    <property type="protein sequence ID" value="ENSEBUP00000026882.1"/>
    <property type="gene ID" value="ENSEBUG00000016541.1"/>
</dbReference>
<dbReference type="Pfam" id="PF21097">
    <property type="entry name" value="SR_plectin_7"/>
    <property type="match status" value="1"/>
</dbReference>
<organism evidence="6 7">
    <name type="scientific">Eptatretus burgeri</name>
    <name type="common">Inshore hagfish</name>
    <dbReference type="NCBI Taxonomy" id="7764"/>
    <lineage>
        <taxon>Eukaryota</taxon>
        <taxon>Metazoa</taxon>
        <taxon>Chordata</taxon>
        <taxon>Craniata</taxon>
        <taxon>Vertebrata</taxon>
        <taxon>Cyclostomata</taxon>
        <taxon>Myxini</taxon>
        <taxon>Myxiniformes</taxon>
        <taxon>Myxinidae</taxon>
        <taxon>Eptatretinae</taxon>
        <taxon>Eptatretus</taxon>
    </lineage>
</organism>
<evidence type="ECO:0000313" key="7">
    <source>
        <dbReference type="Proteomes" id="UP000694388"/>
    </source>
</evidence>
<dbReference type="InterPro" id="IPR001715">
    <property type="entry name" value="CH_dom"/>
</dbReference>
<keyword evidence="3" id="KW-0175">Coiled coil</keyword>
<feature type="coiled-coil region" evidence="3">
    <location>
        <begin position="1053"/>
        <end position="1083"/>
    </location>
</feature>
<feature type="compositionally biased region" description="Polar residues" evidence="4">
    <location>
        <begin position="346"/>
        <end position="365"/>
    </location>
</feature>
<protein>
    <recommendedName>
        <fullName evidence="5">Calponin-homology (CH) domain-containing protein</fullName>
    </recommendedName>
</protein>
<dbReference type="SUPFAM" id="SSF46966">
    <property type="entry name" value="Spectrin repeat"/>
    <property type="match status" value="2"/>
</dbReference>
<feature type="region of interest" description="Disordered" evidence="4">
    <location>
        <begin position="507"/>
        <end position="605"/>
    </location>
</feature>
<dbReference type="Gene3D" id="1.20.58.1060">
    <property type="match status" value="1"/>
</dbReference>
<evidence type="ECO:0000256" key="2">
    <source>
        <dbReference type="ARBA" id="ARBA00022737"/>
    </source>
</evidence>
<dbReference type="GO" id="GO:0045104">
    <property type="term" value="P:intermediate filament cytoskeleton organization"/>
    <property type="evidence" value="ECO:0007669"/>
    <property type="project" value="InterPro"/>
</dbReference>
<feature type="region of interest" description="Disordered" evidence="4">
    <location>
        <begin position="220"/>
        <end position="289"/>
    </location>
</feature>
<dbReference type="SUPFAM" id="SSF47576">
    <property type="entry name" value="Calponin-homology domain, CH-domain"/>
    <property type="match status" value="1"/>
</dbReference>
<evidence type="ECO:0000256" key="1">
    <source>
        <dbReference type="ARBA" id="ARBA00022553"/>
    </source>
</evidence>
<dbReference type="InterPro" id="IPR041573">
    <property type="entry name" value="Desmoplakin_Spectrin-like"/>
</dbReference>
<feature type="region of interest" description="Disordered" evidence="4">
    <location>
        <begin position="626"/>
        <end position="661"/>
    </location>
</feature>
<feature type="compositionally biased region" description="Polar residues" evidence="4">
    <location>
        <begin position="744"/>
        <end position="761"/>
    </location>
</feature>
<dbReference type="Proteomes" id="UP000694388">
    <property type="component" value="Unplaced"/>
</dbReference>
<dbReference type="Pfam" id="PF17902">
    <property type="entry name" value="SH3_10"/>
    <property type="match status" value="1"/>
</dbReference>
<feature type="compositionally biased region" description="Polar residues" evidence="4">
    <location>
        <begin position="816"/>
        <end position="826"/>
    </location>
</feature>
<dbReference type="GO" id="GO:0005198">
    <property type="term" value="F:structural molecule activity"/>
    <property type="evidence" value="ECO:0007669"/>
    <property type="project" value="TreeGrafter"/>
</dbReference>
<feature type="region of interest" description="Disordered" evidence="4">
    <location>
        <begin position="328"/>
        <end position="374"/>
    </location>
</feature>
<reference evidence="6" key="1">
    <citation type="submission" date="2025-08" db="UniProtKB">
        <authorList>
            <consortium name="Ensembl"/>
        </authorList>
    </citation>
    <scope>IDENTIFICATION</scope>
</reference>
<dbReference type="OMA" id="EICMESE"/>
<feature type="domain" description="Calponin-homology (CH)" evidence="5">
    <location>
        <begin position="867"/>
        <end position="972"/>
    </location>
</feature>
<feature type="compositionally biased region" description="Low complexity" evidence="4">
    <location>
        <begin position="409"/>
        <end position="429"/>
    </location>
</feature>
<feature type="region of interest" description="Disordered" evidence="4">
    <location>
        <begin position="1"/>
        <end position="88"/>
    </location>
</feature>
<keyword evidence="2" id="KW-0677">Repeat</keyword>
<feature type="compositionally biased region" description="Polar residues" evidence="4">
    <location>
        <begin position="795"/>
        <end position="806"/>
    </location>
</feature>
<dbReference type="InterPro" id="IPR002017">
    <property type="entry name" value="Spectrin_repeat"/>
</dbReference>
<dbReference type="PROSITE" id="PS50021">
    <property type="entry name" value="CH"/>
    <property type="match status" value="1"/>
</dbReference>
<name>A0A8C4R8E0_EPTBU</name>
<dbReference type="GeneTree" id="ENSGT00940000155824"/>
<dbReference type="Pfam" id="PF21019">
    <property type="entry name" value="Spectrin_3"/>
    <property type="match status" value="1"/>
</dbReference>
<dbReference type="Pfam" id="PF00307">
    <property type="entry name" value="CH"/>
    <property type="match status" value="1"/>
</dbReference>
<feature type="compositionally biased region" description="Polar residues" evidence="4">
    <location>
        <begin position="223"/>
        <end position="236"/>
    </location>
</feature>
<dbReference type="InterPro" id="IPR036872">
    <property type="entry name" value="CH_dom_sf"/>
</dbReference>
<sequence length="1941" mass="210525">MGNNISCVGKNSEKVDVKEAPIDPIKNAERQTLSGSDYQCKNGDRQENADDTSGMENASMSSHPSTISDRSINTNVDKSGRKVVNSSEDMANRYYRQDTRPDKMEKKVIEGIPVTVVSRERNSYLQSARDDSLSVGNISDDSVQSSASKHRSKVTLTTEIIMRSVPRDKDLSQSMPQLDRPRTGNLESGKRLRTQNHMQTNSLDILTTDEIMPVSELSEIQPPRTQSFESGTNLLGGSNKPGTKDMKKMFPNDSLGDPATLLDNQNEDETSPQDVKPGMSGTIIRGSSDVHNESSIPLLVNGVGGEDMYDVENKVLAGPKSAYASELHSDSISPDISTSSAAASREPSNSKMSSLVQNSSVTPDSLGQPESAISEASRITISSVAPASAVMPPSAGAQVSSGTTASLETSARMTASTTPTSSSTPASSLASAPCEISALSDTSVKPVSSGMLESAIPTSSKTLASSVIPTSEISTVTPTSSGILTSSVVPFSLGTPATSVVPISTGISTSSVVPTSSGKSTSVVSTSSGVSTPSVVSTSSGVSTPSVVPTSSGKLTSVVPTSSGKSTSVVPTSSGKSTSVVPTSSGKSTSVVSTSSGVSTPLVVPTSSGKSTLSVVLTSSGKSTSSVMLTSSGKSTSPVPTSSGISTSQVPTSSGISTSLVPTSSGISTSSIVPTSSGISTSSVVPTFSTTSSRIISLVPTSSRISTSLVVPTSSGTFKSSVVPAILETPASFEVPVEPRAQLSTETIASPENEASSSITTAEKLDRSTVTRTKTTSVVSESQAPGVKTADLPSYSKNSRSATTEVAAQPKAIASESASKGPSSYWNGGDDDRAVGAGEGSSPDCDSDVEMSPEIIYQGHGSKVSVPGEQVELLTWAQQVVGHQPGLPCHDLSSCWQDGRLFNTILHRFRPGLVDLEAVHHQSNKQNLQQAFSTAEHHLGIPQLLDPEDVDVNSPDERSIATYLAVLRQAAEGHLPQDGKKLGEGPEDVQSLKKQPPLPSVQDSQRYTHGGVTKEDQACLTFITELQAWVDMNQKEVNATNFGEDLKEVATLVEEQNASHDAIEELRKSLEEAQQCKESLSASCRADYDKRFDVLQRSYNVLVSSSNKRRRQLQELLTFLRAATDKLTWLGSCEDRQVSLDWSDNCPQLNDRQEDYVLLMQEMARQDPAFHGILEQGEELLQEGHPACRLLEGYIDALQTQWSWLLQLDSCTETHLQKNAEYFQFFRDSQSLHQELTSLHDSLVQECSCDCDSDVARLSKALDSIQKKSECLSELHAGVAKLSKKADKVVQLKPRRADYVLESSIPICAICDYKQSNVTLVKNSMYKLEGLHENGKWSIQDSDGRHALVPSVCFIVPPPNVEAGERARRLEEQQLEVKHLFKQRKLDIEAILSWHHLQDTIKSINSWTPCSFQDLSEEVCNGVLDRLENQSSDFKEKIKGSRVFPPEKLWQLEKDASSCKHHYQALLNNLVSEENEEQTYRQLLTELQATGDRLMSLRDEVVQVVKEQSADSSLDNMPSMLTRQERLDQEVDNLGTRLDQIGQQCEPLLNHASRAPSQADLRAELDRCLQIRPHLSDLSTSSLDRLRSLKQVRSIMTGLELHLVKFETSLAEQSSVPTNAQAIEQYQQSVKGMRADLSRHSGTLQRLQDEVSRAHSATEGLSRLEPCAGNLEPVAEAARLLHQRWRDVGSQMDSRLCELDHLSLLLAEYRESYDCVIQWLLGVSAQQDLSQIRQGKSSRELQSHLIQQKALIAKVERTQEEVTRCHELSEKYCNAVKEYEAKLAAYRDLVESITGAVPDHRPTSSALNNIEKEVISLLDRYTSLLNLTKDNAKLLGEALQQAQENEFAETAVTHVQWITEMEERMTSMRVASLDQVHLLAGSPSEQTNQLLIESLQKKSMESPNGSLQDLLCLYDEVETKMKVNVDLVPAFKLILSVRGSK</sequence>
<dbReference type="GO" id="GO:0005882">
    <property type="term" value="C:intermediate filament"/>
    <property type="evidence" value="ECO:0007669"/>
    <property type="project" value="TreeGrafter"/>
</dbReference>
<dbReference type="Pfam" id="PF00435">
    <property type="entry name" value="Spectrin"/>
    <property type="match status" value="1"/>
</dbReference>
<dbReference type="CDD" id="cd00176">
    <property type="entry name" value="SPEC"/>
    <property type="match status" value="1"/>
</dbReference>
<dbReference type="InterPro" id="IPR018159">
    <property type="entry name" value="Spectrin/alpha-actinin"/>
</dbReference>
<dbReference type="Gene3D" id="1.10.418.10">
    <property type="entry name" value="Calponin-like domain"/>
    <property type="match status" value="1"/>
</dbReference>
<evidence type="ECO:0000313" key="6">
    <source>
        <dbReference type="Ensembl" id="ENSEBUP00000026882.1"/>
    </source>
</evidence>
<dbReference type="Pfam" id="PF18373">
    <property type="entry name" value="Spectrin_2"/>
    <property type="match status" value="1"/>
</dbReference>
<proteinExistence type="predicted"/>
<dbReference type="PANTHER" id="PTHR23169:SF33">
    <property type="entry name" value="MICROTUBULE-ACTIN CROSS-LINKING FACTOR 1, ISOFORMS 1_2_3_5"/>
    <property type="match status" value="1"/>
</dbReference>
<dbReference type="GO" id="GO:0005737">
    <property type="term" value="C:cytoplasm"/>
    <property type="evidence" value="ECO:0007669"/>
    <property type="project" value="TreeGrafter"/>
</dbReference>
<feature type="compositionally biased region" description="Polar residues" evidence="4">
    <location>
        <begin position="30"/>
        <end position="39"/>
    </location>
</feature>
<evidence type="ECO:0000259" key="5">
    <source>
        <dbReference type="PROSITE" id="PS50021"/>
    </source>
</evidence>
<feature type="region of interest" description="Disordered" evidence="4">
    <location>
        <begin position="974"/>
        <end position="1006"/>
    </location>
</feature>
<dbReference type="InterPro" id="IPR041615">
    <property type="entry name" value="Desmoplakin_SH3"/>
</dbReference>
<dbReference type="SMART" id="SM00150">
    <property type="entry name" value="SPEC"/>
    <property type="match status" value="4"/>
</dbReference>
<keyword evidence="1" id="KW-0597">Phosphoprotein</keyword>
<feature type="compositionally biased region" description="Polar residues" evidence="4">
    <location>
        <begin position="54"/>
        <end position="77"/>
    </location>
</feature>
<evidence type="ECO:0000256" key="4">
    <source>
        <dbReference type="SAM" id="MobiDB-lite"/>
    </source>
</evidence>
<feature type="compositionally biased region" description="Low complexity" evidence="4">
    <location>
        <begin position="330"/>
        <end position="344"/>
    </location>
</feature>
<dbReference type="Gene3D" id="1.20.58.60">
    <property type="match status" value="3"/>
</dbReference>
<accession>A0A8C4R8E0</accession>
<feature type="region of interest" description="Disordered" evidence="4">
    <location>
        <begin position="167"/>
        <end position="188"/>
    </location>
</feature>